<protein>
    <recommendedName>
        <fullName evidence="3">B box-type domain-containing protein</fullName>
    </recommendedName>
</protein>
<keyword evidence="1" id="KW-0863">Zinc-finger</keyword>
<accession>A0A8S3SJH6</accession>
<dbReference type="PANTHER" id="PTHR25462">
    <property type="entry name" value="BONUS, ISOFORM C-RELATED"/>
    <property type="match status" value="1"/>
</dbReference>
<dbReference type="OrthoDB" id="6078103at2759"/>
<keyword evidence="2" id="KW-0175">Coiled coil</keyword>
<sequence>MALSTGTYCDICQSRHISKAAEEYCPVCEEALCTDCQDHHKLAKASKSHQVILIDDYNKLPPFIREIKQHCDVHGDRFEFFCPVHNELCCKRCITTTHSECKGSKVIEDFVEFSKSSAAIDEYEQTLTDVEKNIKTAIVDRKYNLEKFEKQKKAIIKQIKDKRTEINKHFDNLEATIMNELSTVESQKKQNVQSVIEKLEENKNKNMQLKKDVEAMKKYGSNIQVFMGTTKLLQPVSSQEKFVRSLQNDESLRFVNLECSISEELNNIKTRVRSFGVVTSITSDPRTQFNWKSDKSAQILSTPTDMNSIDNINTKLICKIDVKTSKTITSCLVGKYVMFSNLKSLSFIGCLLQYDRKGKYLKEIELKNSNAFNILFIDSETVAVTSGGYGFKSSHS</sequence>
<evidence type="ECO:0000256" key="1">
    <source>
        <dbReference type="PROSITE-ProRule" id="PRU00024"/>
    </source>
</evidence>
<dbReference type="AlphaFoldDB" id="A0A8S3SJH6"/>
<dbReference type="Proteomes" id="UP000683360">
    <property type="component" value="Unassembled WGS sequence"/>
</dbReference>
<keyword evidence="5" id="KW-1185">Reference proteome</keyword>
<dbReference type="PROSITE" id="PS50119">
    <property type="entry name" value="ZF_BBOX"/>
    <property type="match status" value="1"/>
</dbReference>
<keyword evidence="1" id="KW-0479">Metal-binding</keyword>
<dbReference type="GO" id="GO:0008270">
    <property type="term" value="F:zinc ion binding"/>
    <property type="evidence" value="ECO:0007669"/>
    <property type="project" value="UniProtKB-KW"/>
</dbReference>
<dbReference type="CDD" id="cd19757">
    <property type="entry name" value="Bbox1"/>
    <property type="match status" value="1"/>
</dbReference>
<proteinExistence type="predicted"/>
<feature type="coiled-coil region" evidence="2">
    <location>
        <begin position="120"/>
        <end position="219"/>
    </location>
</feature>
<organism evidence="4 5">
    <name type="scientific">Mytilus edulis</name>
    <name type="common">Blue mussel</name>
    <dbReference type="NCBI Taxonomy" id="6550"/>
    <lineage>
        <taxon>Eukaryota</taxon>
        <taxon>Metazoa</taxon>
        <taxon>Spiralia</taxon>
        <taxon>Lophotrochozoa</taxon>
        <taxon>Mollusca</taxon>
        <taxon>Bivalvia</taxon>
        <taxon>Autobranchia</taxon>
        <taxon>Pteriomorphia</taxon>
        <taxon>Mytilida</taxon>
        <taxon>Mytiloidea</taxon>
        <taxon>Mytilidae</taxon>
        <taxon>Mytilinae</taxon>
        <taxon>Mytilus</taxon>
    </lineage>
</organism>
<keyword evidence="1" id="KW-0862">Zinc</keyword>
<dbReference type="InterPro" id="IPR000315">
    <property type="entry name" value="Znf_B-box"/>
</dbReference>
<evidence type="ECO:0000259" key="3">
    <source>
        <dbReference type="PROSITE" id="PS50119"/>
    </source>
</evidence>
<dbReference type="SMART" id="SM00336">
    <property type="entry name" value="BBOX"/>
    <property type="match status" value="1"/>
</dbReference>
<dbReference type="Gene3D" id="3.30.160.60">
    <property type="entry name" value="Classic Zinc Finger"/>
    <property type="match status" value="1"/>
</dbReference>
<reference evidence="4" key="1">
    <citation type="submission" date="2021-03" db="EMBL/GenBank/DDBJ databases">
        <authorList>
            <person name="Bekaert M."/>
        </authorList>
    </citation>
    <scope>NUCLEOTIDE SEQUENCE</scope>
</reference>
<dbReference type="EMBL" id="CAJPWZ010001613">
    <property type="protein sequence ID" value="CAG2218839.1"/>
    <property type="molecule type" value="Genomic_DNA"/>
</dbReference>
<dbReference type="PANTHER" id="PTHR25462:SF296">
    <property type="entry name" value="MEIOTIC P26, ISOFORM F"/>
    <property type="match status" value="1"/>
</dbReference>
<evidence type="ECO:0000313" key="5">
    <source>
        <dbReference type="Proteomes" id="UP000683360"/>
    </source>
</evidence>
<gene>
    <name evidence="4" type="ORF">MEDL_32429</name>
</gene>
<dbReference type="InterPro" id="IPR047153">
    <property type="entry name" value="TRIM45/56/19-like"/>
</dbReference>
<feature type="domain" description="B box-type" evidence="3">
    <location>
        <begin position="11"/>
        <end position="54"/>
    </location>
</feature>
<evidence type="ECO:0000313" key="4">
    <source>
        <dbReference type="EMBL" id="CAG2218839.1"/>
    </source>
</evidence>
<evidence type="ECO:0000256" key="2">
    <source>
        <dbReference type="SAM" id="Coils"/>
    </source>
</evidence>
<name>A0A8S3SJH6_MYTED</name>
<comment type="caution">
    <text evidence="4">The sequence shown here is derived from an EMBL/GenBank/DDBJ whole genome shotgun (WGS) entry which is preliminary data.</text>
</comment>